<dbReference type="InterPro" id="IPR010721">
    <property type="entry name" value="UstE-like"/>
</dbReference>
<feature type="transmembrane region" description="Helical" evidence="1">
    <location>
        <begin position="79"/>
        <end position="100"/>
    </location>
</feature>
<keyword evidence="1" id="KW-1133">Transmembrane helix</keyword>
<evidence type="ECO:0000256" key="1">
    <source>
        <dbReference type="SAM" id="Phobius"/>
    </source>
</evidence>
<keyword evidence="1" id="KW-0812">Transmembrane</keyword>
<accession>A0Y8K3</accession>
<dbReference type="eggNOG" id="COG3752">
    <property type="taxonomic scope" value="Bacteria"/>
</dbReference>
<feature type="transmembrane region" description="Helical" evidence="1">
    <location>
        <begin position="138"/>
        <end position="158"/>
    </location>
</feature>
<keyword evidence="3" id="KW-1185">Reference proteome</keyword>
<dbReference type="PANTHER" id="PTHR32251">
    <property type="entry name" value="3-OXO-5-ALPHA-STEROID 4-DEHYDROGENASE"/>
    <property type="match status" value="1"/>
</dbReference>
<feature type="transmembrane region" description="Helical" evidence="1">
    <location>
        <begin position="164"/>
        <end position="187"/>
    </location>
</feature>
<protein>
    <submittedName>
        <fullName evidence="2">Uncharacterized protein</fullName>
    </submittedName>
</protein>
<dbReference type="OrthoDB" id="9779233at2"/>
<feature type="transmembrane region" description="Helical" evidence="1">
    <location>
        <begin position="220"/>
        <end position="240"/>
    </location>
</feature>
<proteinExistence type="predicted"/>
<dbReference type="GO" id="GO:0016020">
    <property type="term" value="C:membrane"/>
    <property type="evidence" value="ECO:0007669"/>
    <property type="project" value="TreeGrafter"/>
</dbReference>
<dbReference type="EMBL" id="AAVT01000001">
    <property type="protein sequence ID" value="EAW32457.1"/>
    <property type="molecule type" value="Genomic_DNA"/>
</dbReference>
<reference evidence="2 3" key="1">
    <citation type="journal article" date="2010" name="J. Bacteriol.">
        <title>Genome sequence of the oligotrophic marine Gammaproteobacterium HTCC2143, isolated from the Oregon Coast.</title>
        <authorList>
            <person name="Oh H.M."/>
            <person name="Kang I."/>
            <person name="Ferriera S."/>
            <person name="Giovannoni S.J."/>
            <person name="Cho J.C."/>
        </authorList>
    </citation>
    <scope>NUCLEOTIDE SEQUENCE [LARGE SCALE GENOMIC DNA]</scope>
    <source>
        <strain evidence="2 3">HTCC2143</strain>
    </source>
</reference>
<dbReference type="AlphaFoldDB" id="A0Y8K3"/>
<sequence length="303" mass="34272">MKYFYPLLPFAAGWGLLLLTNTFAAIGLYNGLLQLVLFTAVVCIPIWMTGRMSYVDIGWPLGLAVIGGLTWFYSDGEPLRVAMVSIAYIFAGSRMGLGALKLWSMGKLKQEFPRYEYQKQRWIKSGKTNTPLAMQVDALWQGLANASFLAMPAFVIAANPSEQVHVLEIIGLLVWVAAFVMESVADLQKLTFLRLMKKAGKRNRVCNVGLWKYTRHPNYFAEWMVWNGLIIAAIPSWLTLREGESLISWLLVGAGLLFASWKMYTTLVHHTGAEPSEYYSVQKRPDYKTYQQTTNMFFPGPNK</sequence>
<feature type="transmembrane region" description="Helical" evidence="1">
    <location>
        <begin position="246"/>
        <end position="264"/>
    </location>
</feature>
<keyword evidence="1" id="KW-0472">Membrane</keyword>
<feature type="transmembrane region" description="Helical" evidence="1">
    <location>
        <begin position="57"/>
        <end position="73"/>
    </location>
</feature>
<organism evidence="2 3">
    <name type="scientific">marine gamma proteobacterium HTCC2143</name>
    <dbReference type="NCBI Taxonomy" id="247633"/>
    <lineage>
        <taxon>Bacteria</taxon>
        <taxon>Pseudomonadati</taxon>
        <taxon>Pseudomonadota</taxon>
        <taxon>Gammaproteobacteria</taxon>
        <taxon>Cellvibrionales</taxon>
        <taxon>Spongiibacteraceae</taxon>
        <taxon>BD1-7 clade</taxon>
    </lineage>
</organism>
<dbReference type="Pfam" id="PF06966">
    <property type="entry name" value="DUF1295"/>
    <property type="match status" value="1"/>
</dbReference>
<dbReference type="STRING" id="247633.GP2143_14416"/>
<comment type="caution">
    <text evidence="2">The sequence shown here is derived from an EMBL/GenBank/DDBJ whole genome shotgun (WGS) entry which is preliminary data.</text>
</comment>
<evidence type="ECO:0000313" key="2">
    <source>
        <dbReference type="EMBL" id="EAW32457.1"/>
    </source>
</evidence>
<dbReference type="Gene3D" id="1.20.120.1630">
    <property type="match status" value="1"/>
</dbReference>
<dbReference type="Proteomes" id="UP000004931">
    <property type="component" value="Unassembled WGS sequence"/>
</dbReference>
<evidence type="ECO:0000313" key="3">
    <source>
        <dbReference type="Proteomes" id="UP000004931"/>
    </source>
</evidence>
<gene>
    <name evidence="2" type="ORF">GP2143_14416</name>
</gene>
<name>A0Y8K3_9GAMM</name>
<dbReference type="PROSITE" id="PS50244">
    <property type="entry name" value="S5A_REDUCTASE"/>
    <property type="match status" value="1"/>
</dbReference>
<dbReference type="PANTHER" id="PTHR32251:SF17">
    <property type="entry name" value="STEROID 5-ALPHA REDUCTASE C-TERMINAL DOMAIN-CONTAINING PROTEIN"/>
    <property type="match status" value="1"/>
</dbReference>